<protein>
    <recommendedName>
        <fullName evidence="2">phosphomevalonate kinase</fullName>
        <ecNumber evidence="2">2.7.4.2</ecNumber>
    </recommendedName>
</protein>
<comment type="pathway">
    <text evidence="1">Isoprenoid biosynthesis; isopentenyl diphosphate biosynthesis via mevalonate pathway; isopentenyl diphosphate from (R)-mevalonate: step 2/3.</text>
</comment>
<evidence type="ECO:0000256" key="2">
    <source>
        <dbReference type="ARBA" id="ARBA00012958"/>
    </source>
</evidence>
<sequence length="366" mass="39373">MGGIFCLHNAFPSAPPTKFFQLLVTASVPGKVLLTGSYLITERPYSGIVLTVDSLFTSSVQVKTRTPIPSFLPREEIPLLVHLVSPQFSYDQTFLLNRSLSLVPLARIPPHVEHLMTTFHSAVSLIIRAVCDLQQWSLDEFYRQSLALLNLDKASRAYAHHLAVEITITTLADNAFYSQHELLQSRNLPRTPSVLASLPSFSSVNPRHLAKTGIGSSAALVSSLCAALLRIFVPSSTIEIMYRLAQAVHSVAQGRVGSGFDISAAFRGSQIYTRFSPSLLQPLFPPSTSTSNPIPPPPPPPPPSAAFPPDPLGVPQAVLCEPHELPVSGILDVIGADLVQCCCGPDGNTASCPWDDVSVPFVLPGA</sequence>
<dbReference type="InterPro" id="IPR006204">
    <property type="entry name" value="GHMP_kinase_N_dom"/>
</dbReference>
<dbReference type="Gene3D" id="3.30.230.10">
    <property type="match status" value="1"/>
</dbReference>
<dbReference type="Pfam" id="PF00288">
    <property type="entry name" value="GHMP_kinases_N"/>
    <property type="match status" value="1"/>
</dbReference>
<evidence type="ECO:0000256" key="4">
    <source>
        <dbReference type="ARBA" id="ARBA00022741"/>
    </source>
</evidence>
<feature type="region of interest" description="Disordered" evidence="7">
    <location>
        <begin position="286"/>
        <end position="308"/>
    </location>
</feature>
<comment type="caution">
    <text evidence="9">The sequence shown here is derived from an EMBL/GenBank/DDBJ whole genome shotgun (WGS) entry which is preliminary data.</text>
</comment>
<keyword evidence="10" id="KW-1185">Reference proteome</keyword>
<dbReference type="EC" id="2.7.4.2" evidence="2"/>
<dbReference type="GO" id="GO:0016301">
    <property type="term" value="F:kinase activity"/>
    <property type="evidence" value="ECO:0007669"/>
    <property type="project" value="UniProtKB-KW"/>
</dbReference>
<evidence type="ECO:0000256" key="3">
    <source>
        <dbReference type="ARBA" id="ARBA00022679"/>
    </source>
</evidence>
<evidence type="ECO:0000256" key="6">
    <source>
        <dbReference type="ARBA" id="ARBA00022840"/>
    </source>
</evidence>
<dbReference type="InterPro" id="IPR020568">
    <property type="entry name" value="Ribosomal_Su5_D2-typ_SF"/>
</dbReference>
<accession>A0ABQ8UDJ2</accession>
<keyword evidence="3" id="KW-0808">Transferase</keyword>
<keyword evidence="6" id="KW-0067">ATP-binding</keyword>
<dbReference type="SUPFAM" id="SSF54211">
    <property type="entry name" value="Ribosomal protein S5 domain 2-like"/>
    <property type="match status" value="1"/>
</dbReference>
<dbReference type="Proteomes" id="UP001141327">
    <property type="component" value="Unassembled WGS sequence"/>
</dbReference>
<gene>
    <name evidence="9" type="ORF">PAPYR_7253</name>
</gene>
<evidence type="ECO:0000256" key="7">
    <source>
        <dbReference type="SAM" id="MobiDB-lite"/>
    </source>
</evidence>
<organism evidence="9 10">
    <name type="scientific">Paratrimastix pyriformis</name>
    <dbReference type="NCBI Taxonomy" id="342808"/>
    <lineage>
        <taxon>Eukaryota</taxon>
        <taxon>Metamonada</taxon>
        <taxon>Preaxostyla</taxon>
        <taxon>Paratrimastigidae</taxon>
        <taxon>Paratrimastix</taxon>
    </lineage>
</organism>
<dbReference type="PANTHER" id="PTHR31814">
    <property type="match status" value="1"/>
</dbReference>
<feature type="compositionally biased region" description="Pro residues" evidence="7">
    <location>
        <begin position="293"/>
        <end position="308"/>
    </location>
</feature>
<evidence type="ECO:0000313" key="9">
    <source>
        <dbReference type="EMBL" id="KAJ4457329.1"/>
    </source>
</evidence>
<evidence type="ECO:0000259" key="8">
    <source>
        <dbReference type="Pfam" id="PF00288"/>
    </source>
</evidence>
<reference evidence="9" key="1">
    <citation type="journal article" date="2022" name="bioRxiv">
        <title>Genomics of Preaxostyla Flagellates Illuminates Evolutionary Transitions and the Path Towards Mitochondrial Loss.</title>
        <authorList>
            <person name="Novak L.V.F."/>
            <person name="Treitli S.C."/>
            <person name="Pyrih J."/>
            <person name="Halakuc P."/>
            <person name="Pipaliya S.V."/>
            <person name="Vacek V."/>
            <person name="Brzon O."/>
            <person name="Soukal P."/>
            <person name="Eme L."/>
            <person name="Dacks J.B."/>
            <person name="Karnkowska A."/>
            <person name="Elias M."/>
            <person name="Hampl V."/>
        </authorList>
    </citation>
    <scope>NUCLEOTIDE SEQUENCE</scope>
    <source>
        <strain evidence="9">RCP-MX</strain>
    </source>
</reference>
<dbReference type="EMBL" id="JAPMOS010000049">
    <property type="protein sequence ID" value="KAJ4457329.1"/>
    <property type="molecule type" value="Genomic_DNA"/>
</dbReference>
<dbReference type="PANTHER" id="PTHR31814:SF2">
    <property type="entry name" value="PHOSPHOMEVALONATE KINASE"/>
    <property type="match status" value="1"/>
</dbReference>
<keyword evidence="4" id="KW-0547">Nucleotide-binding</keyword>
<dbReference type="InterPro" id="IPR035102">
    <property type="entry name" value="Phosphomevalonate_kinase"/>
</dbReference>
<name>A0ABQ8UDJ2_9EUKA</name>
<evidence type="ECO:0000256" key="5">
    <source>
        <dbReference type="ARBA" id="ARBA00022777"/>
    </source>
</evidence>
<feature type="domain" description="GHMP kinase N-terminal" evidence="8">
    <location>
        <begin position="210"/>
        <end position="268"/>
    </location>
</feature>
<keyword evidence="5 9" id="KW-0418">Kinase</keyword>
<evidence type="ECO:0000313" key="10">
    <source>
        <dbReference type="Proteomes" id="UP001141327"/>
    </source>
</evidence>
<proteinExistence type="predicted"/>
<evidence type="ECO:0000256" key="1">
    <source>
        <dbReference type="ARBA" id="ARBA00005017"/>
    </source>
</evidence>
<dbReference type="InterPro" id="IPR014721">
    <property type="entry name" value="Ribsml_uS5_D2-typ_fold_subgr"/>
</dbReference>